<proteinExistence type="predicted"/>
<dbReference type="AlphaFoldDB" id="A0A0A9EWD9"/>
<reference evidence="1" key="1">
    <citation type="submission" date="2014-09" db="EMBL/GenBank/DDBJ databases">
        <authorList>
            <person name="Magalhaes I.L.F."/>
            <person name="Oliveira U."/>
            <person name="Santos F.R."/>
            <person name="Vidigal T.H.D.A."/>
            <person name="Brescovit A.D."/>
            <person name="Santos A.J."/>
        </authorList>
    </citation>
    <scope>NUCLEOTIDE SEQUENCE</scope>
    <source>
        <tissue evidence="1">Shoot tissue taken approximately 20 cm above the soil surface</tissue>
    </source>
</reference>
<accession>A0A0A9EWD9</accession>
<reference evidence="1" key="2">
    <citation type="journal article" date="2015" name="Data Brief">
        <title>Shoot transcriptome of the giant reed, Arundo donax.</title>
        <authorList>
            <person name="Barrero R.A."/>
            <person name="Guerrero F.D."/>
            <person name="Moolhuijzen P."/>
            <person name="Goolsby J.A."/>
            <person name="Tidwell J."/>
            <person name="Bellgard S.E."/>
            <person name="Bellgard M.I."/>
        </authorList>
    </citation>
    <scope>NUCLEOTIDE SEQUENCE</scope>
    <source>
        <tissue evidence="1">Shoot tissue taken approximately 20 cm above the soil surface</tissue>
    </source>
</reference>
<sequence length="38" mass="4145">MQSNGHVLDGPPACVDICKLLTNDKGMLARYKVLLCLN</sequence>
<name>A0A0A9EWD9_ARUDO</name>
<organism evidence="1">
    <name type="scientific">Arundo donax</name>
    <name type="common">Giant reed</name>
    <name type="synonym">Donax arundinaceus</name>
    <dbReference type="NCBI Taxonomy" id="35708"/>
    <lineage>
        <taxon>Eukaryota</taxon>
        <taxon>Viridiplantae</taxon>
        <taxon>Streptophyta</taxon>
        <taxon>Embryophyta</taxon>
        <taxon>Tracheophyta</taxon>
        <taxon>Spermatophyta</taxon>
        <taxon>Magnoliopsida</taxon>
        <taxon>Liliopsida</taxon>
        <taxon>Poales</taxon>
        <taxon>Poaceae</taxon>
        <taxon>PACMAD clade</taxon>
        <taxon>Arundinoideae</taxon>
        <taxon>Arundineae</taxon>
        <taxon>Arundo</taxon>
    </lineage>
</organism>
<protein>
    <submittedName>
        <fullName evidence="1">Uncharacterized protein</fullName>
    </submittedName>
</protein>
<evidence type="ECO:0000313" key="1">
    <source>
        <dbReference type="EMBL" id="JAE03294.1"/>
    </source>
</evidence>
<dbReference type="EMBL" id="GBRH01194602">
    <property type="protein sequence ID" value="JAE03294.1"/>
    <property type="molecule type" value="Transcribed_RNA"/>
</dbReference>